<name>A0A6H0XYZ3_9PEZI</name>
<organism evidence="3 4">
    <name type="scientific">Peltaster fructicola</name>
    <dbReference type="NCBI Taxonomy" id="286661"/>
    <lineage>
        <taxon>Eukaryota</taxon>
        <taxon>Fungi</taxon>
        <taxon>Dikarya</taxon>
        <taxon>Ascomycota</taxon>
        <taxon>Pezizomycotina</taxon>
        <taxon>Dothideomycetes</taxon>
        <taxon>Dothideomycetes incertae sedis</taxon>
        <taxon>Peltaster</taxon>
    </lineage>
</organism>
<gene>
    <name evidence="3" type="ORF">AMS68_005509</name>
</gene>
<dbReference type="EMBL" id="CP051142">
    <property type="protein sequence ID" value="QIW99991.1"/>
    <property type="molecule type" value="Genomic_DNA"/>
</dbReference>
<evidence type="ECO:0000256" key="2">
    <source>
        <dbReference type="SAM" id="SignalP"/>
    </source>
</evidence>
<dbReference type="AlphaFoldDB" id="A0A6H0XYZ3"/>
<feature type="signal peptide" evidence="2">
    <location>
        <begin position="1"/>
        <end position="18"/>
    </location>
</feature>
<protein>
    <submittedName>
        <fullName evidence="3">Uncharacterized protein</fullName>
    </submittedName>
</protein>
<reference evidence="3 4" key="1">
    <citation type="journal article" date="2016" name="Sci. Rep.">
        <title>Peltaster fructicola genome reveals evolution from an invasive phytopathogen to an ectophytic parasite.</title>
        <authorList>
            <person name="Xu C."/>
            <person name="Chen H."/>
            <person name="Gleason M.L."/>
            <person name="Xu J.R."/>
            <person name="Liu H."/>
            <person name="Zhang R."/>
            <person name="Sun G."/>
        </authorList>
    </citation>
    <scope>NUCLEOTIDE SEQUENCE [LARGE SCALE GENOMIC DNA]</scope>
    <source>
        <strain evidence="3 4">LNHT1506</strain>
    </source>
</reference>
<keyword evidence="2" id="KW-0732">Signal</keyword>
<feature type="region of interest" description="Disordered" evidence="1">
    <location>
        <begin position="520"/>
        <end position="542"/>
    </location>
</feature>
<evidence type="ECO:0000256" key="1">
    <source>
        <dbReference type="SAM" id="MobiDB-lite"/>
    </source>
</evidence>
<evidence type="ECO:0000313" key="3">
    <source>
        <dbReference type="EMBL" id="QIW99991.1"/>
    </source>
</evidence>
<accession>A0A6H0XYZ3</accession>
<feature type="region of interest" description="Disordered" evidence="1">
    <location>
        <begin position="731"/>
        <end position="779"/>
    </location>
</feature>
<dbReference type="OrthoDB" id="3944128at2759"/>
<proteinExistence type="predicted"/>
<feature type="compositionally biased region" description="Low complexity" evidence="1">
    <location>
        <begin position="176"/>
        <end position="201"/>
    </location>
</feature>
<dbReference type="Proteomes" id="UP000503462">
    <property type="component" value="Chromosome 4"/>
</dbReference>
<feature type="compositionally biased region" description="Polar residues" evidence="1">
    <location>
        <begin position="769"/>
        <end position="779"/>
    </location>
</feature>
<keyword evidence="4" id="KW-1185">Reference proteome</keyword>
<feature type="chain" id="PRO_5026204531" evidence="2">
    <location>
        <begin position="19"/>
        <end position="1188"/>
    </location>
</feature>
<evidence type="ECO:0000313" key="4">
    <source>
        <dbReference type="Proteomes" id="UP000503462"/>
    </source>
</evidence>
<sequence length="1188" mass="119796">MFSLQVLAFAALLAGAAAIVPSRVAAAVPSGCNIPPAYTVTSFMWFNSTHNLDCIEWHPDGDYYTAGCLDSTGNWCDPNDDGCDNCDVPYCNDNVSPQPLGYGPPDNVKFSYSEGTYCESSNSAGSQSWDIGNGIVTCGGSRGFMQFFGDSNPDNSTAKVYVSPPSTKCDNGGLSVDGSSASSQPPSSPSSNSALRPFSSSRPPFLNTTSSYSVSRSAVPSSLITSIPAATTGVGKPGDCYASWDAYWSASHSSSVASVSSLINRPVYSSSPTATITRTATFTSTGYSGRTITFAGETDWTSYEIAGGFTVATVTIPTTVPGETDTITGVPDVLSTGIITETLYTTFRPANISVPPTPTCSLPSVVPQCQSSWESWITTQLAPEPTPPPHCDIFAGFLNNRTVPACVAPFTSAESSYASYINQTSPICRAASIGGTLCQSVRDRYQQDSANSFTPTIGTDFEAFYFSQGTIGGYTTNGLTYIWPTSSTLGAAMSCTLGCGRCAITGGTVQFLYWPTTTPTPSAGNRTATRSKPSENQASITAPPKTVVTLGTTLTSPTVYISYSNVYAANACGTIGTEIGSTILAIPNVSDLSSVYGVTVPCDAHMRPTQLYTLTAPFTVEDLNEPVPYSIYSSQPTCQTYLRSRGCGGTCPTTEPYKPIIVVPDHILQGMQPAWSNCWGDIRGVYDPPQALTAVSEADTPMVATSNTPVQALSAILTSTIVSVVPTAAAQSTAHADDPPAQSSSPANPPSPAKASTVADLPDSDPAKASTSIDLSNLDPSKSTLAAQAGDSTLAAQTGGSTLAAQAGHSTLAVQAGSIADPTQNIATISVATPGAISAAQATTTLSLPSSGSAQVATLGSQTLTVSQGPTSGAVVVNGGVTLSVGDSTTISGQTLSLGSTGLVVVGPTSTVQDSVTTTLKLLGAGSTQVATLGSQTLTVSPGTTSGAVVINGNGATATLTVGGSTTLAGQTLSLGPTGLIVVSQPSSVTPVSPTGPAPTVVGTGTAAVTVSELPGGSSAVLVVGGVSTTVSAGASAVTINGQTVSIGNSGTVVFGGGSSRTTITAPKQLVPGAVPTVVTIGSQAVTIRELSGGSSVILAENGVTTTVSAGSTATVGGQQVSIGSNGIVVFGSGSSTTTITAPTAIASTTTLATSSDPALYKSAATNLIAKTTATVLVPLLLLLAMLI</sequence>
<feature type="region of interest" description="Disordered" evidence="1">
    <location>
        <begin position="172"/>
        <end position="202"/>
    </location>
</feature>
<feature type="compositionally biased region" description="Polar residues" evidence="1">
    <location>
        <begin position="520"/>
        <end position="540"/>
    </location>
</feature>